<proteinExistence type="predicted"/>
<protein>
    <submittedName>
        <fullName evidence="1">Putative ovule protein</fullName>
    </submittedName>
</protein>
<accession>A0A0V0GUF5</accession>
<dbReference type="EMBL" id="GEDG01032446">
    <property type="protein sequence ID" value="JAP10811.1"/>
    <property type="molecule type" value="Transcribed_RNA"/>
</dbReference>
<sequence length="101" mass="11720">MKGISTIPVQFSSKQPFLCSICPMARQERLPFKPSTTTTSHIFELLHVDMWGPYHTITYNNFKYFITIVDDFNRSTWTHLLSSKSNALQSLKTFIAMIENQ</sequence>
<reference evidence="1" key="1">
    <citation type="submission" date="2015-12" db="EMBL/GenBank/DDBJ databases">
        <title>Gene expression during late stages of embryo sac development: a critical building block for successful pollen-pistil interactions.</title>
        <authorList>
            <person name="Liu Y."/>
            <person name="Joly V."/>
            <person name="Sabar M."/>
            <person name="Matton D.P."/>
        </authorList>
    </citation>
    <scope>NUCLEOTIDE SEQUENCE</scope>
</reference>
<dbReference type="AlphaFoldDB" id="A0A0V0GUF5"/>
<dbReference type="InterPro" id="IPR012337">
    <property type="entry name" value="RNaseH-like_sf"/>
</dbReference>
<dbReference type="SUPFAM" id="SSF53098">
    <property type="entry name" value="Ribonuclease H-like"/>
    <property type="match status" value="1"/>
</dbReference>
<organism evidence="1">
    <name type="scientific">Solanum chacoense</name>
    <name type="common">Chaco potato</name>
    <dbReference type="NCBI Taxonomy" id="4108"/>
    <lineage>
        <taxon>Eukaryota</taxon>
        <taxon>Viridiplantae</taxon>
        <taxon>Streptophyta</taxon>
        <taxon>Embryophyta</taxon>
        <taxon>Tracheophyta</taxon>
        <taxon>Spermatophyta</taxon>
        <taxon>Magnoliopsida</taxon>
        <taxon>eudicotyledons</taxon>
        <taxon>Gunneridae</taxon>
        <taxon>Pentapetalae</taxon>
        <taxon>asterids</taxon>
        <taxon>lamiids</taxon>
        <taxon>Solanales</taxon>
        <taxon>Solanaceae</taxon>
        <taxon>Solanoideae</taxon>
        <taxon>Solaneae</taxon>
        <taxon>Solanum</taxon>
    </lineage>
</organism>
<dbReference type="InterPro" id="IPR039537">
    <property type="entry name" value="Retrotran_Ty1/copia-like"/>
</dbReference>
<dbReference type="PANTHER" id="PTHR42648">
    <property type="entry name" value="TRANSPOSASE, PUTATIVE-RELATED"/>
    <property type="match status" value="1"/>
</dbReference>
<dbReference type="InterPro" id="IPR036397">
    <property type="entry name" value="RNaseH_sf"/>
</dbReference>
<evidence type="ECO:0000313" key="1">
    <source>
        <dbReference type="EMBL" id="JAP10811.1"/>
    </source>
</evidence>
<dbReference type="PANTHER" id="PTHR42648:SF31">
    <property type="entry name" value="RNA-DIRECTED DNA POLYMERASE"/>
    <property type="match status" value="1"/>
</dbReference>
<dbReference type="GO" id="GO:0003676">
    <property type="term" value="F:nucleic acid binding"/>
    <property type="evidence" value="ECO:0007669"/>
    <property type="project" value="InterPro"/>
</dbReference>
<dbReference type="Gene3D" id="3.30.420.10">
    <property type="entry name" value="Ribonuclease H-like superfamily/Ribonuclease H"/>
    <property type="match status" value="1"/>
</dbReference>
<name>A0A0V0GUF5_SOLCH</name>